<dbReference type="RefSeq" id="WP_160413331.1">
    <property type="nucleotide sequence ID" value="NZ_CP041334.1"/>
</dbReference>
<gene>
    <name evidence="1" type="ORF">FLK62_06655</name>
</gene>
<reference evidence="1 2" key="1">
    <citation type="submission" date="2019-06" db="EMBL/GenBank/DDBJ databases">
        <title>Complete genome sequence of Haemophilus parasuis HPS412.</title>
        <authorList>
            <person name="Yang S."/>
            <person name="Huang C."/>
        </authorList>
    </citation>
    <scope>NUCLEOTIDE SEQUENCE [LARGE SCALE GENOMIC DNA]</scope>
    <source>
        <strain evidence="1 2">HPS412</strain>
    </source>
</reference>
<dbReference type="InterPro" id="IPR038147">
    <property type="entry name" value="Cox_sf"/>
</dbReference>
<name>A0A859IG54_GLAPU</name>
<dbReference type="EMBL" id="CP041334">
    <property type="protein sequence ID" value="QKY72956.1"/>
    <property type="molecule type" value="Genomic_DNA"/>
</dbReference>
<dbReference type="Proteomes" id="UP000509790">
    <property type="component" value="Chromosome"/>
</dbReference>
<accession>A0A859IG54</accession>
<dbReference type="Gene3D" id="6.10.200.10">
    <property type="entry name" value="Regulatory phage protein Cox"/>
    <property type="match status" value="1"/>
</dbReference>
<evidence type="ECO:0000313" key="2">
    <source>
        <dbReference type="Proteomes" id="UP000509790"/>
    </source>
</evidence>
<proteinExistence type="predicted"/>
<dbReference type="AlphaFoldDB" id="A0A859IG54"/>
<protein>
    <submittedName>
        <fullName evidence="1">Rha family transcriptional regulator</fullName>
    </submittedName>
</protein>
<organism evidence="1 2">
    <name type="scientific">Glaesserella parasuis</name>
    <name type="common">Haemophilus parasuis</name>
    <dbReference type="NCBI Taxonomy" id="738"/>
    <lineage>
        <taxon>Bacteria</taxon>
        <taxon>Pseudomonadati</taxon>
        <taxon>Pseudomonadota</taxon>
        <taxon>Gammaproteobacteria</taxon>
        <taxon>Pasteurellales</taxon>
        <taxon>Pasteurellaceae</taxon>
        <taxon>Glaesserella</taxon>
    </lineage>
</organism>
<sequence length="68" mass="7681">MNGRVVIQLASPIPVMTCEEFARHVGMSESWVNNKIANGEIPIMPKKGKEKPLINVAKYWVQALEQPY</sequence>
<evidence type="ECO:0000313" key="1">
    <source>
        <dbReference type="EMBL" id="QKY72956.1"/>
    </source>
</evidence>